<dbReference type="RefSeq" id="WP_209652963.1">
    <property type="nucleotide sequence ID" value="NZ_JAGJCB010000003.1"/>
</dbReference>
<keyword evidence="1" id="KW-0732">Signal</keyword>
<dbReference type="SUPFAM" id="SSF48317">
    <property type="entry name" value="Acid phosphatase/Vanadium-dependent haloperoxidase"/>
    <property type="match status" value="1"/>
</dbReference>
<accession>A0ABS4BR18</accession>
<sequence>MNVKNILFTVLFFALFTPANKLFAQDSIDTTATKHRIWKQLAFDGKFTLQSMGNAFTQPLRWQKNDFITAGSIVAGTSILYLSDNEARTIFKNQNEDVPEFFKEFGWYFGSPQNFFMISAGIYGFGLITDNEKVRHTGVLIIASAATSGIIQSITKTALGRARPNTGNHNNFKPFEGTPGYHSFPSGHSILSFSMAHAIAKQFDSFWAKAGIYTIGSIAPISRLWAEAHWLSDIGVGIAVSIVVVDGVDNFMKRKNAYNYSKPKNISWQLKAGYGTIGLVGTF</sequence>
<comment type="caution">
    <text evidence="3">The sequence shown here is derived from an EMBL/GenBank/DDBJ whole genome shotgun (WGS) entry which is preliminary data.</text>
</comment>
<dbReference type="Pfam" id="PF01569">
    <property type="entry name" value="PAP2"/>
    <property type="match status" value="1"/>
</dbReference>
<evidence type="ECO:0000313" key="4">
    <source>
        <dbReference type="Proteomes" id="UP000670776"/>
    </source>
</evidence>
<proteinExistence type="predicted"/>
<dbReference type="InterPro" id="IPR000326">
    <property type="entry name" value="PAP2/HPO"/>
</dbReference>
<organism evidence="3 4">
    <name type="scientific">Mariniflexile gromovii</name>
    <dbReference type="NCBI Taxonomy" id="362523"/>
    <lineage>
        <taxon>Bacteria</taxon>
        <taxon>Pseudomonadati</taxon>
        <taxon>Bacteroidota</taxon>
        <taxon>Flavobacteriia</taxon>
        <taxon>Flavobacteriales</taxon>
        <taxon>Flavobacteriaceae</taxon>
        <taxon>Mariniflexile</taxon>
    </lineage>
</organism>
<feature type="signal peptide" evidence="1">
    <location>
        <begin position="1"/>
        <end position="24"/>
    </location>
</feature>
<feature type="domain" description="Phosphatidic acid phosphatase type 2/haloperoxidase" evidence="2">
    <location>
        <begin position="139"/>
        <end position="249"/>
    </location>
</feature>
<evidence type="ECO:0000259" key="2">
    <source>
        <dbReference type="SMART" id="SM00014"/>
    </source>
</evidence>
<dbReference type="InterPro" id="IPR036938">
    <property type="entry name" value="PAP2/HPO_sf"/>
</dbReference>
<reference evidence="3 4" key="1">
    <citation type="submission" date="2021-04" db="EMBL/GenBank/DDBJ databases">
        <title>Mariniflexile gromovii gen. nov., sp. nov., a gliding bacterium isolated from the sea urchin Strongylocentrotus intermedius.</title>
        <authorList>
            <person name="Ko S."/>
            <person name="Le V."/>
            <person name="Ahn C.-Y."/>
            <person name="Oh H.-M."/>
        </authorList>
    </citation>
    <scope>NUCLEOTIDE SEQUENCE [LARGE SCALE GENOMIC DNA]</scope>
    <source>
        <strain evidence="3 4">KCTC 12570</strain>
    </source>
</reference>
<evidence type="ECO:0000313" key="3">
    <source>
        <dbReference type="EMBL" id="MBP0903017.1"/>
    </source>
</evidence>
<dbReference type="Proteomes" id="UP000670776">
    <property type="component" value="Unassembled WGS sequence"/>
</dbReference>
<dbReference type="SMART" id="SM00014">
    <property type="entry name" value="acidPPc"/>
    <property type="match status" value="1"/>
</dbReference>
<gene>
    <name evidence="3" type="ORF">J8H85_04180</name>
</gene>
<dbReference type="Gene3D" id="1.20.144.10">
    <property type="entry name" value="Phosphatidic acid phosphatase type 2/haloperoxidase"/>
    <property type="match status" value="1"/>
</dbReference>
<dbReference type="EMBL" id="JAGJCB010000003">
    <property type="protein sequence ID" value="MBP0903017.1"/>
    <property type="molecule type" value="Genomic_DNA"/>
</dbReference>
<name>A0ABS4BR18_9FLAO</name>
<keyword evidence="4" id="KW-1185">Reference proteome</keyword>
<protein>
    <submittedName>
        <fullName evidence="3">Phosphatase PAP2 family protein</fullName>
    </submittedName>
</protein>
<evidence type="ECO:0000256" key="1">
    <source>
        <dbReference type="SAM" id="SignalP"/>
    </source>
</evidence>
<feature type="chain" id="PRO_5045953273" evidence="1">
    <location>
        <begin position="25"/>
        <end position="283"/>
    </location>
</feature>